<dbReference type="OrthoDB" id="19639at2759"/>
<evidence type="ECO:0000256" key="13">
    <source>
        <dbReference type="SAM" id="Phobius"/>
    </source>
</evidence>
<dbReference type="AlphaFoldDB" id="E0W2Z5"/>
<dbReference type="InterPro" id="IPR038887">
    <property type="entry name" value="Nus1/NgBR"/>
</dbReference>
<dbReference type="Proteomes" id="UP000009046">
    <property type="component" value="Unassembled WGS sequence"/>
</dbReference>
<keyword evidence="9" id="KW-0460">Magnesium</keyword>
<dbReference type="RefSeq" id="XP_002432739.1">
    <property type="nucleotide sequence ID" value="XM_002432694.1"/>
</dbReference>
<sequence>MSNLLAGILFKFCQLILAFLHFAYSGLLYFDLAQNLIRRKLKKFFLQIQVLDSQVFVSNFVKELNKCPTHLVIIVGEDGIAFKDFSNIVIWCLAAKISFLSFYDYTGRLKNEQNNYYNYLIDKSKINPNYLSLASGKQNLKNGQKINCKIYLNFLSIEDGKRKFVELTKEISKNVACNNISISDINEQYINNELFKLCGLPDPELVVISGTIYSSFGLLPWHIRVTEFLQTISLKDIQITDFVDILEKYSSCNQRFGK</sequence>
<evidence type="ECO:0000256" key="5">
    <source>
        <dbReference type="ARBA" id="ARBA00012596"/>
    </source>
</evidence>
<reference evidence="15" key="3">
    <citation type="submission" date="2021-02" db="UniProtKB">
        <authorList>
            <consortium name="EnsemblMetazoa"/>
        </authorList>
    </citation>
    <scope>IDENTIFICATION</scope>
    <source>
        <strain evidence="15">USDA</strain>
    </source>
</reference>
<evidence type="ECO:0000256" key="11">
    <source>
        <dbReference type="ARBA" id="ARBA00023136"/>
    </source>
</evidence>
<keyword evidence="8" id="KW-0256">Endoplasmic reticulum</keyword>
<dbReference type="CTD" id="8236880"/>
<dbReference type="EnsemblMetazoa" id="PHUM599610-RA">
    <property type="protein sequence ID" value="PHUM599610-PA"/>
    <property type="gene ID" value="PHUM599610"/>
</dbReference>
<evidence type="ECO:0000256" key="4">
    <source>
        <dbReference type="ARBA" id="ARBA00005432"/>
    </source>
</evidence>
<dbReference type="STRING" id="121224.E0W2Z5"/>
<keyword evidence="16" id="KW-1185">Reference proteome</keyword>
<protein>
    <recommendedName>
        <fullName evidence="5">ditrans,polycis-polyprenyl diphosphate synthase [(2E,6E)-farnesyldiphosphate specific]</fullName>
        <ecNumber evidence="5">2.5.1.87</ecNumber>
    </recommendedName>
</protein>
<dbReference type="HOGENOM" id="CLU_051870_2_0_1"/>
<keyword evidence="11 13" id="KW-0472">Membrane</keyword>
<dbReference type="EC" id="2.5.1.87" evidence="5"/>
<dbReference type="eggNOG" id="KOG2818">
    <property type="taxonomic scope" value="Eukaryota"/>
</dbReference>
<dbReference type="Gene3D" id="3.40.1180.10">
    <property type="entry name" value="Decaprenyl diphosphate synthase-like"/>
    <property type="match status" value="1"/>
</dbReference>
<evidence type="ECO:0000313" key="16">
    <source>
        <dbReference type="Proteomes" id="UP000009046"/>
    </source>
</evidence>
<dbReference type="PANTHER" id="PTHR21528">
    <property type="entry name" value="DEHYDRODOLICHYL DIPHOSPHATE SYNTHASE COMPLEX SUBUNIT NUS1"/>
    <property type="match status" value="1"/>
</dbReference>
<dbReference type="EMBL" id="DS235881">
    <property type="protein sequence ID" value="EEB20001.1"/>
    <property type="molecule type" value="Genomic_DNA"/>
</dbReference>
<dbReference type="OMA" id="AWSSCAG"/>
<dbReference type="FunCoup" id="E0W2Z5">
    <property type="interactions" value="1211"/>
</dbReference>
<comment type="similarity">
    <text evidence="4">Belongs to the UPP synthase family.</text>
</comment>
<evidence type="ECO:0000256" key="2">
    <source>
        <dbReference type="ARBA" id="ARBA00004586"/>
    </source>
</evidence>
<dbReference type="KEGG" id="phu:Phum_PHUM599610"/>
<keyword evidence="10 13" id="KW-1133">Transmembrane helix</keyword>
<dbReference type="SUPFAM" id="SSF64005">
    <property type="entry name" value="Undecaprenyl diphosphate synthase"/>
    <property type="match status" value="1"/>
</dbReference>
<evidence type="ECO:0000313" key="14">
    <source>
        <dbReference type="EMBL" id="EEB20001.1"/>
    </source>
</evidence>
<dbReference type="UniPathway" id="UPA00378"/>
<comment type="catalytic activity">
    <reaction evidence="12">
        <text>n isopentenyl diphosphate + (2E,6E)-farnesyl diphosphate = a di-trans,poly-cis-polyprenyl diphosphate + n diphosphate</text>
        <dbReference type="Rhea" id="RHEA:53008"/>
        <dbReference type="Rhea" id="RHEA-COMP:19494"/>
        <dbReference type="ChEBI" id="CHEBI:33019"/>
        <dbReference type="ChEBI" id="CHEBI:128769"/>
        <dbReference type="ChEBI" id="CHEBI:136960"/>
        <dbReference type="ChEBI" id="CHEBI:175763"/>
        <dbReference type="EC" id="2.5.1.87"/>
    </reaction>
</comment>
<dbReference type="InParanoid" id="E0W2Z5"/>
<dbReference type="InterPro" id="IPR036424">
    <property type="entry name" value="UPP_synth-like_sf"/>
</dbReference>
<evidence type="ECO:0000256" key="3">
    <source>
        <dbReference type="ARBA" id="ARBA00004922"/>
    </source>
</evidence>
<evidence type="ECO:0000256" key="7">
    <source>
        <dbReference type="ARBA" id="ARBA00022692"/>
    </source>
</evidence>
<feature type="transmembrane region" description="Helical" evidence="13">
    <location>
        <begin position="6"/>
        <end position="30"/>
    </location>
</feature>
<keyword evidence="6" id="KW-0808">Transferase</keyword>
<evidence type="ECO:0000256" key="9">
    <source>
        <dbReference type="ARBA" id="ARBA00022842"/>
    </source>
</evidence>
<comment type="subcellular location">
    <subcellularLocation>
        <location evidence="2">Endoplasmic reticulum membrane</location>
    </subcellularLocation>
</comment>
<proteinExistence type="inferred from homology"/>
<reference evidence="14" key="1">
    <citation type="submission" date="2007-04" db="EMBL/GenBank/DDBJ databases">
        <title>Annotation of Pediculus humanus corporis strain USDA.</title>
        <authorList>
            <person name="Kirkness E."/>
            <person name="Hannick L."/>
            <person name="Hass B."/>
            <person name="Bruggner R."/>
            <person name="Lawson D."/>
            <person name="Bidwell S."/>
            <person name="Joardar V."/>
            <person name="Caler E."/>
            <person name="Walenz B."/>
            <person name="Inman J."/>
            <person name="Schobel S."/>
            <person name="Galinsky K."/>
            <person name="Amedeo P."/>
            <person name="Strausberg R."/>
        </authorList>
    </citation>
    <scope>NUCLEOTIDE SEQUENCE</scope>
    <source>
        <strain evidence="14">USDA</strain>
    </source>
</reference>
<evidence type="ECO:0000256" key="6">
    <source>
        <dbReference type="ARBA" id="ARBA00022679"/>
    </source>
</evidence>
<name>E0W2Z5_PEDHC</name>
<keyword evidence="7 13" id="KW-0812">Transmembrane</keyword>
<dbReference type="PANTHER" id="PTHR21528:SF0">
    <property type="entry name" value="DEHYDRODOLICHYL DIPHOSPHATE SYNTHASE COMPLEX SUBUNIT NUS1"/>
    <property type="match status" value="1"/>
</dbReference>
<dbReference type="GO" id="GO:1904423">
    <property type="term" value="C:dehydrodolichyl diphosphate synthase complex"/>
    <property type="evidence" value="ECO:0007669"/>
    <property type="project" value="InterPro"/>
</dbReference>
<reference evidence="14" key="2">
    <citation type="submission" date="2007-04" db="EMBL/GenBank/DDBJ databases">
        <title>The genome of the human body louse.</title>
        <authorList>
            <consortium name="The Human Body Louse Genome Consortium"/>
            <person name="Kirkness E."/>
            <person name="Walenz B."/>
            <person name="Hass B."/>
            <person name="Bruggner R."/>
            <person name="Strausberg R."/>
        </authorList>
    </citation>
    <scope>NUCLEOTIDE SEQUENCE</scope>
    <source>
        <strain evidence="14">USDA</strain>
    </source>
</reference>
<gene>
    <name evidence="15" type="primary">8236880</name>
    <name evidence="14" type="ORF">Phum_PHUM599610</name>
</gene>
<dbReference type="GO" id="GO:0045547">
    <property type="term" value="F:ditrans,polycis-polyprenyl diphosphate synthase [(2E,6E)-farnesyl diphosphate specific] activity"/>
    <property type="evidence" value="ECO:0007669"/>
    <property type="project" value="UniProtKB-EC"/>
</dbReference>
<comment type="pathway">
    <text evidence="3">Protein modification; protein glycosylation.</text>
</comment>
<accession>E0W2Z5</accession>
<evidence type="ECO:0000256" key="1">
    <source>
        <dbReference type="ARBA" id="ARBA00001946"/>
    </source>
</evidence>
<evidence type="ECO:0000313" key="15">
    <source>
        <dbReference type="EnsemblMetazoa" id="PHUM599610-PA"/>
    </source>
</evidence>
<evidence type="ECO:0000256" key="8">
    <source>
        <dbReference type="ARBA" id="ARBA00022824"/>
    </source>
</evidence>
<organism>
    <name type="scientific">Pediculus humanus subsp. corporis</name>
    <name type="common">Body louse</name>
    <dbReference type="NCBI Taxonomy" id="121224"/>
    <lineage>
        <taxon>Eukaryota</taxon>
        <taxon>Metazoa</taxon>
        <taxon>Ecdysozoa</taxon>
        <taxon>Arthropoda</taxon>
        <taxon>Hexapoda</taxon>
        <taxon>Insecta</taxon>
        <taxon>Pterygota</taxon>
        <taxon>Neoptera</taxon>
        <taxon>Paraneoptera</taxon>
        <taxon>Psocodea</taxon>
        <taxon>Troctomorpha</taxon>
        <taxon>Phthiraptera</taxon>
        <taxon>Anoplura</taxon>
        <taxon>Pediculidae</taxon>
        <taxon>Pediculus</taxon>
    </lineage>
</organism>
<dbReference type="GO" id="GO:0005789">
    <property type="term" value="C:endoplasmic reticulum membrane"/>
    <property type="evidence" value="ECO:0007669"/>
    <property type="project" value="UniProtKB-SubCell"/>
</dbReference>
<evidence type="ECO:0000256" key="12">
    <source>
        <dbReference type="ARBA" id="ARBA00047353"/>
    </source>
</evidence>
<dbReference type="VEuPathDB" id="VectorBase:PHUM599610"/>
<comment type="cofactor">
    <cofactor evidence="1">
        <name>Mg(2+)</name>
        <dbReference type="ChEBI" id="CHEBI:18420"/>
    </cofactor>
</comment>
<dbReference type="GeneID" id="8236880"/>
<evidence type="ECO:0000256" key="10">
    <source>
        <dbReference type="ARBA" id="ARBA00022989"/>
    </source>
</evidence>
<dbReference type="EMBL" id="AAZO01007312">
    <property type="status" value="NOT_ANNOTATED_CDS"/>
    <property type="molecule type" value="Genomic_DNA"/>
</dbReference>